<evidence type="ECO:0000256" key="7">
    <source>
        <dbReference type="PIRNR" id="PIRNR037470"/>
    </source>
</evidence>
<evidence type="ECO:0000256" key="2">
    <source>
        <dbReference type="ARBA" id="ARBA00009045"/>
    </source>
</evidence>
<evidence type="ECO:0000256" key="5">
    <source>
        <dbReference type="ARBA" id="ARBA00022989"/>
    </source>
</evidence>
<keyword evidence="4" id="KW-0106">Calcium</keyword>
<dbReference type="GO" id="GO:0016020">
    <property type="term" value="C:membrane"/>
    <property type="evidence" value="ECO:0007669"/>
    <property type="project" value="UniProtKB-SubCell"/>
</dbReference>
<evidence type="ECO:0000256" key="8">
    <source>
        <dbReference type="PIRSR" id="PIRSR037470-50"/>
    </source>
</evidence>
<protein>
    <recommendedName>
        <fullName evidence="10">EF-hand domain-containing protein</fullName>
    </recommendedName>
</protein>
<dbReference type="PROSITE" id="PS50222">
    <property type="entry name" value="EF_HAND_2"/>
    <property type="match status" value="1"/>
</dbReference>
<dbReference type="PANTHER" id="PTHR45840">
    <property type="entry name" value="RHOMBOID-RELATED PROTEIN"/>
    <property type="match status" value="1"/>
</dbReference>
<keyword evidence="12" id="KW-1185">Reference proteome</keyword>
<comment type="subcellular location">
    <subcellularLocation>
        <location evidence="1">Membrane</location>
        <topology evidence="1">Multi-pass membrane protein</topology>
    </subcellularLocation>
</comment>
<evidence type="ECO:0000256" key="4">
    <source>
        <dbReference type="ARBA" id="ARBA00022837"/>
    </source>
</evidence>
<feature type="transmembrane region" description="Helical" evidence="9">
    <location>
        <begin position="130"/>
        <end position="148"/>
    </location>
</feature>
<organism evidence="11 12">
    <name type="scientific">Batillaria attramentaria</name>
    <dbReference type="NCBI Taxonomy" id="370345"/>
    <lineage>
        <taxon>Eukaryota</taxon>
        <taxon>Metazoa</taxon>
        <taxon>Spiralia</taxon>
        <taxon>Lophotrochozoa</taxon>
        <taxon>Mollusca</taxon>
        <taxon>Gastropoda</taxon>
        <taxon>Caenogastropoda</taxon>
        <taxon>Sorbeoconcha</taxon>
        <taxon>Cerithioidea</taxon>
        <taxon>Batillariidae</taxon>
        <taxon>Batillaria</taxon>
    </lineage>
</organism>
<dbReference type="InterPro" id="IPR002048">
    <property type="entry name" value="EF_hand_dom"/>
</dbReference>
<name>A0ABD0JUX6_9CAEN</name>
<dbReference type="InterPro" id="IPR035952">
    <property type="entry name" value="Rhomboid-like_sf"/>
</dbReference>
<feature type="transmembrane region" description="Helical" evidence="9">
    <location>
        <begin position="191"/>
        <end position="212"/>
    </location>
</feature>
<feature type="active site" description="Nucleophile" evidence="8">
    <location>
        <position position="246"/>
    </location>
</feature>
<dbReference type="InterPro" id="IPR051739">
    <property type="entry name" value="Rhomboid_IM_Serine_Proteases"/>
</dbReference>
<dbReference type="PANTHER" id="PTHR45840:SF2">
    <property type="entry name" value="PROTEIN RHOMBOID-RELATED"/>
    <property type="match status" value="1"/>
</dbReference>
<accession>A0ABD0JUX6</accession>
<dbReference type="InterPro" id="IPR018247">
    <property type="entry name" value="EF_Hand_1_Ca_BS"/>
</dbReference>
<evidence type="ECO:0000256" key="3">
    <source>
        <dbReference type="ARBA" id="ARBA00022692"/>
    </source>
</evidence>
<feature type="active site" evidence="8">
    <location>
        <position position="328"/>
    </location>
</feature>
<feature type="transmembrane region" description="Helical" evidence="9">
    <location>
        <begin position="219"/>
        <end position="236"/>
    </location>
</feature>
<dbReference type="AlphaFoldDB" id="A0ABD0JUX6"/>
<comment type="caution">
    <text evidence="11">The sequence shown here is derived from an EMBL/GenBank/DDBJ whole genome shotgun (WGS) entry which is preliminary data.</text>
</comment>
<feature type="transmembrane region" description="Helical" evidence="9">
    <location>
        <begin position="325"/>
        <end position="344"/>
    </location>
</feature>
<feature type="transmembrane region" description="Helical" evidence="9">
    <location>
        <begin position="285"/>
        <end position="305"/>
    </location>
</feature>
<evidence type="ECO:0000256" key="9">
    <source>
        <dbReference type="SAM" id="Phobius"/>
    </source>
</evidence>
<keyword evidence="5 9" id="KW-1133">Transmembrane helix</keyword>
<sequence length="389" mass="44315">MAGRPYRPSREDAAMELRALRSELEQNFKPVFEKHGREGIELAALRQELEDEGLMDHISQSRMEELLQRADRDADRRITYPEFERMMTRDLTKSERSRFQSVIRAAVLDIVPQRYRDDFLANYNCCPPPLFIIFISIAEIVVFVIYALELKEMGEPVTATHGVAMYSPLVYKPSRRYEVWRFLTYMLMHQGYMHILFNMLFQLAFGLPLEIVHKAWRVALVYLLGVIAGSLAHSISDHHVGLVGASGGVYAILGAHVAAIITNWREMNYRCMDEDELQDNTCRGIGRIMLSAPVRLAIILILVVPDTSLAVYRRIVEPENQKVGVTAHIGGFLAGLLLGVPILLNIRRHDWETILGWVTLAIYLAFVALCCIFNGVYGGYPPTDWSGWE</sequence>
<dbReference type="InterPro" id="IPR011992">
    <property type="entry name" value="EF-hand-dom_pair"/>
</dbReference>
<dbReference type="InterPro" id="IPR017213">
    <property type="entry name" value="Peptidase_S54_rhomboid_met"/>
</dbReference>
<dbReference type="Gene3D" id="1.20.1540.10">
    <property type="entry name" value="Rhomboid-like"/>
    <property type="match status" value="1"/>
</dbReference>
<feature type="transmembrane region" description="Helical" evidence="9">
    <location>
        <begin position="356"/>
        <end position="380"/>
    </location>
</feature>
<proteinExistence type="inferred from homology"/>
<dbReference type="EMBL" id="JACVVK020000324">
    <property type="protein sequence ID" value="KAK7478494.1"/>
    <property type="molecule type" value="Genomic_DNA"/>
</dbReference>
<dbReference type="SUPFAM" id="SSF144091">
    <property type="entry name" value="Rhomboid-like"/>
    <property type="match status" value="1"/>
</dbReference>
<feature type="domain" description="EF-hand" evidence="10">
    <location>
        <begin position="58"/>
        <end position="93"/>
    </location>
</feature>
<evidence type="ECO:0000259" key="10">
    <source>
        <dbReference type="PROSITE" id="PS50222"/>
    </source>
</evidence>
<evidence type="ECO:0000313" key="11">
    <source>
        <dbReference type="EMBL" id="KAK7478494.1"/>
    </source>
</evidence>
<dbReference type="Proteomes" id="UP001519460">
    <property type="component" value="Unassembled WGS sequence"/>
</dbReference>
<dbReference type="InterPro" id="IPR022764">
    <property type="entry name" value="Peptidase_S54_rhomboid_dom"/>
</dbReference>
<keyword evidence="3 9" id="KW-0812">Transmembrane</keyword>
<dbReference type="SUPFAM" id="SSF47473">
    <property type="entry name" value="EF-hand"/>
    <property type="match status" value="1"/>
</dbReference>
<dbReference type="Pfam" id="PF01694">
    <property type="entry name" value="Rhomboid"/>
    <property type="match status" value="1"/>
</dbReference>
<dbReference type="PROSITE" id="PS00018">
    <property type="entry name" value="EF_HAND_1"/>
    <property type="match status" value="1"/>
</dbReference>
<dbReference type="Gene3D" id="1.10.238.10">
    <property type="entry name" value="EF-hand"/>
    <property type="match status" value="1"/>
</dbReference>
<gene>
    <name evidence="11" type="ORF">BaRGS_00030253</name>
</gene>
<evidence type="ECO:0000313" key="12">
    <source>
        <dbReference type="Proteomes" id="UP001519460"/>
    </source>
</evidence>
<comment type="similarity">
    <text evidence="2 7">Belongs to the peptidase S54 family.</text>
</comment>
<dbReference type="PIRSF" id="PIRSF037470">
    <property type="entry name" value="Rhomboid"/>
    <property type="match status" value="1"/>
</dbReference>
<keyword evidence="6 9" id="KW-0472">Membrane</keyword>
<dbReference type="GO" id="GO:0004252">
    <property type="term" value="F:serine-type endopeptidase activity"/>
    <property type="evidence" value="ECO:0007669"/>
    <property type="project" value="UniProtKB-UniRule"/>
</dbReference>
<evidence type="ECO:0000256" key="1">
    <source>
        <dbReference type="ARBA" id="ARBA00004141"/>
    </source>
</evidence>
<reference evidence="11 12" key="1">
    <citation type="journal article" date="2023" name="Sci. Data">
        <title>Genome assembly of the Korean intertidal mud-creeper Batillaria attramentaria.</title>
        <authorList>
            <person name="Patra A.K."/>
            <person name="Ho P.T."/>
            <person name="Jun S."/>
            <person name="Lee S.J."/>
            <person name="Kim Y."/>
            <person name="Won Y.J."/>
        </authorList>
    </citation>
    <scope>NUCLEOTIDE SEQUENCE [LARGE SCALE GENOMIC DNA]</scope>
    <source>
        <strain evidence="11">Wonlab-2016</strain>
    </source>
</reference>
<feature type="transmembrane region" description="Helical" evidence="9">
    <location>
        <begin position="242"/>
        <end position="264"/>
    </location>
</feature>
<evidence type="ECO:0000256" key="6">
    <source>
        <dbReference type="ARBA" id="ARBA00023136"/>
    </source>
</evidence>